<proteinExistence type="predicted"/>
<gene>
    <name evidence="2" type="ORF">GM920_17365</name>
</gene>
<evidence type="ECO:0000313" key="2">
    <source>
        <dbReference type="EMBL" id="MBB2150670.1"/>
    </source>
</evidence>
<keyword evidence="1" id="KW-0812">Transmembrane</keyword>
<feature type="transmembrane region" description="Helical" evidence="1">
    <location>
        <begin position="376"/>
        <end position="395"/>
    </location>
</feature>
<keyword evidence="1" id="KW-1133">Transmembrane helix</keyword>
<comment type="caution">
    <text evidence="2">The sequence shown here is derived from an EMBL/GenBank/DDBJ whole genome shotgun (WGS) entry which is preliminary data.</text>
</comment>
<reference evidence="2 3" key="1">
    <citation type="submission" date="2019-11" db="EMBL/GenBank/DDBJ databases">
        <title>Description of Pedobacter sp. LMG 31462T.</title>
        <authorList>
            <person name="Carlier A."/>
            <person name="Qi S."/>
            <person name="Vandamme P."/>
        </authorList>
    </citation>
    <scope>NUCLEOTIDE SEQUENCE [LARGE SCALE GENOMIC DNA]</scope>
    <source>
        <strain evidence="2 3">LMG 31462</strain>
    </source>
</reference>
<evidence type="ECO:0000256" key="1">
    <source>
        <dbReference type="SAM" id="Phobius"/>
    </source>
</evidence>
<feature type="transmembrane region" description="Helical" evidence="1">
    <location>
        <begin position="315"/>
        <end position="334"/>
    </location>
</feature>
<sequence>MLSKFNKVLFLSLFYFLIAIDSIAQNYTSIRLDSSKNSIITVHPPNGGNEIERNNYTNAIYYIKNFKTKLKISTRKNVIIDLRRSQKYQWIFIILEKVDSLTILGNGETNISLNIPKIGANKSQRIVNAIKVSNCVINELNLPETKVNSVELNNSSINYLNFKDGAIYNRFIIHTSNVDSSNFYHTYLPEIMYLSKVDLARNGSLNFDNLIRLENTNDQPALELERTINLREIDLERITLPYDRFSFHVDSSQSDQHRIWIYQKLLRRLNNEGLTAQHQKYNTDYTELVDKINRREFTNWISKVWWNKGRNKGRVIYWGIGCFVFFLLFNFILVKSMPSVYYPNTFKVYFELKSRRYRQGCNGNIINWRFTSAFCLGWYYLWGVFWYTTFIFWGLRLNLDILKFKSLWLVSYIITQYTLGLIFVAYIVSFVIIRL</sequence>
<protein>
    <submittedName>
        <fullName evidence="2">Uncharacterized protein</fullName>
    </submittedName>
</protein>
<evidence type="ECO:0000313" key="3">
    <source>
        <dbReference type="Proteomes" id="UP000636110"/>
    </source>
</evidence>
<accession>A0ABR6EZL4</accession>
<keyword evidence="3" id="KW-1185">Reference proteome</keyword>
<feature type="transmembrane region" description="Helical" evidence="1">
    <location>
        <begin position="407"/>
        <end position="433"/>
    </location>
</feature>
<keyword evidence="1" id="KW-0472">Membrane</keyword>
<dbReference type="Proteomes" id="UP000636110">
    <property type="component" value="Unassembled WGS sequence"/>
</dbReference>
<name>A0ABR6EZL4_9SPHI</name>
<dbReference type="RefSeq" id="WP_182959844.1">
    <property type="nucleotide sequence ID" value="NZ_WNXC01000007.1"/>
</dbReference>
<organism evidence="2 3">
    <name type="scientific">Pedobacter gandavensis</name>
    <dbReference type="NCBI Taxonomy" id="2679963"/>
    <lineage>
        <taxon>Bacteria</taxon>
        <taxon>Pseudomonadati</taxon>
        <taxon>Bacteroidota</taxon>
        <taxon>Sphingobacteriia</taxon>
        <taxon>Sphingobacteriales</taxon>
        <taxon>Sphingobacteriaceae</taxon>
        <taxon>Pedobacter</taxon>
    </lineage>
</organism>
<dbReference type="EMBL" id="WNXC01000007">
    <property type="protein sequence ID" value="MBB2150670.1"/>
    <property type="molecule type" value="Genomic_DNA"/>
</dbReference>